<dbReference type="AlphaFoldDB" id="A0A329T365"/>
<dbReference type="Proteomes" id="UP000735874">
    <property type="component" value="Unassembled WGS sequence"/>
</dbReference>
<gene>
    <name evidence="5" type="ORF">PC110_g1251</name>
    <name evidence="1" type="ORF">PC113_g855</name>
    <name evidence="2" type="ORF">PC117_g5845</name>
    <name evidence="3" type="ORF">PC118_g2676</name>
    <name evidence="4" type="ORF">PC129_g3840</name>
</gene>
<dbReference type="EMBL" id="RCML01000041">
    <property type="protein sequence ID" value="KAG2996008.1"/>
    <property type="molecule type" value="Genomic_DNA"/>
</dbReference>
<dbReference type="Proteomes" id="UP000760860">
    <property type="component" value="Unassembled WGS sequence"/>
</dbReference>
<reference evidence="1" key="2">
    <citation type="submission" date="2018-10" db="EMBL/GenBank/DDBJ databases">
        <title>Effector identification in a new, highly contiguous assembly of the strawberry crown rot pathogen Phytophthora cactorum.</title>
        <authorList>
            <person name="Armitage A.D."/>
            <person name="Nellist C.F."/>
            <person name="Bates H."/>
            <person name="Vickerstaff R.J."/>
            <person name="Harrison R.J."/>
        </authorList>
    </citation>
    <scope>NUCLEOTIDE SEQUENCE</scope>
    <source>
        <strain evidence="1">15-7</strain>
        <strain evidence="2">4040</strain>
        <strain evidence="3">P415</strain>
        <strain evidence="4">P421</strain>
    </source>
</reference>
<reference evidence="5 6" key="1">
    <citation type="submission" date="2018-01" db="EMBL/GenBank/DDBJ databases">
        <title>Draft genome of the strawberry crown rot pathogen Phytophthora cactorum.</title>
        <authorList>
            <person name="Armitage A.D."/>
            <person name="Lysoe E."/>
            <person name="Nellist C.F."/>
            <person name="Harrison R.J."/>
            <person name="Brurberg M.B."/>
        </authorList>
    </citation>
    <scope>NUCLEOTIDE SEQUENCE [LARGE SCALE GENOMIC DNA]</scope>
    <source>
        <strain evidence="5 6">10300</strain>
    </source>
</reference>
<dbReference type="EMBL" id="RCMV01000081">
    <property type="protein sequence ID" value="KAG3225542.1"/>
    <property type="molecule type" value="Genomic_DNA"/>
</dbReference>
<dbReference type="EMBL" id="MJFZ01000014">
    <property type="protein sequence ID" value="RAW42566.1"/>
    <property type="molecule type" value="Genomic_DNA"/>
</dbReference>
<evidence type="ECO:0000313" key="1">
    <source>
        <dbReference type="EMBL" id="KAG2868673.1"/>
    </source>
</evidence>
<name>A0A329T365_9STRA</name>
<dbReference type="Proteomes" id="UP000251314">
    <property type="component" value="Unassembled WGS sequence"/>
</dbReference>
<evidence type="ECO:0000313" key="3">
    <source>
        <dbReference type="EMBL" id="KAG2996008.1"/>
    </source>
</evidence>
<evidence type="ECO:0000313" key="5">
    <source>
        <dbReference type="EMBL" id="RAW42566.1"/>
    </source>
</evidence>
<evidence type="ECO:0000313" key="2">
    <source>
        <dbReference type="EMBL" id="KAG2948655.1"/>
    </source>
</evidence>
<comment type="caution">
    <text evidence="5">The sequence shown here is derived from an EMBL/GenBank/DDBJ whole genome shotgun (WGS) entry which is preliminary data.</text>
</comment>
<dbReference type="Proteomes" id="UP000697107">
    <property type="component" value="Unassembled WGS sequence"/>
</dbReference>
<dbReference type="VEuPathDB" id="FungiDB:PC110_g1251"/>
<dbReference type="Proteomes" id="UP000736787">
    <property type="component" value="Unassembled WGS sequence"/>
</dbReference>
<evidence type="ECO:0000313" key="4">
    <source>
        <dbReference type="EMBL" id="KAG3225542.1"/>
    </source>
</evidence>
<accession>A0A329T365</accession>
<dbReference type="EMBL" id="RCMK01000106">
    <property type="protein sequence ID" value="KAG2948655.1"/>
    <property type="molecule type" value="Genomic_DNA"/>
</dbReference>
<dbReference type="EMBL" id="RCMG01000009">
    <property type="protein sequence ID" value="KAG2868673.1"/>
    <property type="molecule type" value="Genomic_DNA"/>
</dbReference>
<sequence>MQIPFTTNDTSKRYTFDVASVLQIKGALIVKVHRAV</sequence>
<evidence type="ECO:0000313" key="6">
    <source>
        <dbReference type="Proteomes" id="UP000251314"/>
    </source>
</evidence>
<protein>
    <submittedName>
        <fullName evidence="5">Uncharacterized protein</fullName>
    </submittedName>
</protein>
<proteinExistence type="predicted"/>
<organism evidence="5 6">
    <name type="scientific">Phytophthora cactorum</name>
    <dbReference type="NCBI Taxonomy" id="29920"/>
    <lineage>
        <taxon>Eukaryota</taxon>
        <taxon>Sar</taxon>
        <taxon>Stramenopiles</taxon>
        <taxon>Oomycota</taxon>
        <taxon>Peronosporomycetes</taxon>
        <taxon>Peronosporales</taxon>
        <taxon>Peronosporaceae</taxon>
        <taxon>Phytophthora</taxon>
    </lineage>
</organism>
<keyword evidence="6" id="KW-1185">Reference proteome</keyword>